<name>A0A8S1YAD7_PAROT</name>
<evidence type="ECO:0000313" key="2">
    <source>
        <dbReference type="Proteomes" id="UP000683925"/>
    </source>
</evidence>
<dbReference type="OMA" id="EQRMKAY"/>
<organism evidence="1 2">
    <name type="scientific">Paramecium octaurelia</name>
    <dbReference type="NCBI Taxonomy" id="43137"/>
    <lineage>
        <taxon>Eukaryota</taxon>
        <taxon>Sar</taxon>
        <taxon>Alveolata</taxon>
        <taxon>Ciliophora</taxon>
        <taxon>Intramacronucleata</taxon>
        <taxon>Oligohymenophorea</taxon>
        <taxon>Peniculida</taxon>
        <taxon>Parameciidae</taxon>
        <taxon>Paramecium</taxon>
    </lineage>
</organism>
<comment type="caution">
    <text evidence="1">The sequence shown here is derived from an EMBL/GenBank/DDBJ whole genome shotgun (WGS) entry which is preliminary data.</text>
</comment>
<reference evidence="1" key="1">
    <citation type="submission" date="2021-01" db="EMBL/GenBank/DDBJ databases">
        <authorList>
            <consortium name="Genoscope - CEA"/>
            <person name="William W."/>
        </authorList>
    </citation>
    <scope>NUCLEOTIDE SEQUENCE</scope>
</reference>
<dbReference type="EMBL" id="CAJJDP010000147">
    <property type="protein sequence ID" value="CAD8208802.1"/>
    <property type="molecule type" value="Genomic_DNA"/>
</dbReference>
<protein>
    <submittedName>
        <fullName evidence="1">Uncharacterized protein</fullName>
    </submittedName>
</protein>
<accession>A0A8S1YAD7</accession>
<dbReference type="Proteomes" id="UP000683925">
    <property type="component" value="Unassembled WGS sequence"/>
</dbReference>
<dbReference type="AlphaFoldDB" id="A0A8S1YAD7"/>
<dbReference type="OrthoDB" id="10305303at2759"/>
<keyword evidence="2" id="KW-1185">Reference proteome</keyword>
<sequence>MGCTITTQKVNLQKTIMLESTFNKEQREKEQRMKAYMVLDQYRQTKTMRKQIKLKSDVKDALQEQLYRSKAAQPQKPSIVN</sequence>
<evidence type="ECO:0000313" key="1">
    <source>
        <dbReference type="EMBL" id="CAD8208802.1"/>
    </source>
</evidence>
<proteinExistence type="predicted"/>
<gene>
    <name evidence="1" type="ORF">POCTA_138.1.T1450078</name>
</gene>